<dbReference type="InterPro" id="IPR005467">
    <property type="entry name" value="His_kinase_dom"/>
</dbReference>
<evidence type="ECO:0000313" key="11">
    <source>
        <dbReference type="Proteomes" id="UP001500507"/>
    </source>
</evidence>
<dbReference type="SMART" id="SM00448">
    <property type="entry name" value="REC"/>
    <property type="match status" value="1"/>
</dbReference>
<dbReference type="InterPro" id="IPR001789">
    <property type="entry name" value="Sig_transdc_resp-reg_receiver"/>
</dbReference>
<proteinExistence type="predicted"/>
<dbReference type="Gene3D" id="3.30.565.10">
    <property type="entry name" value="Histidine kinase-like ATPase, C-terminal domain"/>
    <property type="match status" value="1"/>
</dbReference>
<dbReference type="PRINTS" id="PR00344">
    <property type="entry name" value="BCTRLSENSOR"/>
</dbReference>
<dbReference type="InterPro" id="IPR036641">
    <property type="entry name" value="HPT_dom_sf"/>
</dbReference>
<keyword evidence="7" id="KW-1133">Transmembrane helix</keyword>
<dbReference type="Gene3D" id="1.10.287.130">
    <property type="match status" value="1"/>
</dbReference>
<dbReference type="InterPro" id="IPR003661">
    <property type="entry name" value="HisK_dim/P_dom"/>
</dbReference>
<keyword evidence="10" id="KW-0547">Nucleotide-binding</keyword>
<keyword evidence="10" id="KW-0067">ATP-binding</keyword>
<accession>A0ABP3XUR5</accession>
<dbReference type="InterPro" id="IPR011006">
    <property type="entry name" value="CheY-like_superfamily"/>
</dbReference>
<evidence type="ECO:0000256" key="6">
    <source>
        <dbReference type="PROSITE-ProRule" id="PRU00169"/>
    </source>
</evidence>
<evidence type="ECO:0000256" key="2">
    <source>
        <dbReference type="ARBA" id="ARBA00012438"/>
    </source>
</evidence>
<comment type="caution">
    <text evidence="10">The sequence shown here is derived from an EMBL/GenBank/DDBJ whole genome shotgun (WGS) entry which is preliminary data.</text>
</comment>
<dbReference type="PROSITE" id="PS50110">
    <property type="entry name" value="RESPONSE_REGULATORY"/>
    <property type="match status" value="1"/>
</dbReference>
<dbReference type="InterPro" id="IPR036097">
    <property type="entry name" value="HisK_dim/P_sf"/>
</dbReference>
<feature type="domain" description="Histidine kinase" evidence="8">
    <location>
        <begin position="329"/>
        <end position="547"/>
    </location>
</feature>
<evidence type="ECO:0000256" key="7">
    <source>
        <dbReference type="SAM" id="Phobius"/>
    </source>
</evidence>
<dbReference type="Gene3D" id="3.40.50.2300">
    <property type="match status" value="1"/>
</dbReference>
<dbReference type="SUPFAM" id="SSF47384">
    <property type="entry name" value="Homodimeric domain of signal transducing histidine kinase"/>
    <property type="match status" value="1"/>
</dbReference>
<dbReference type="Pfam" id="PF00072">
    <property type="entry name" value="Response_reg"/>
    <property type="match status" value="1"/>
</dbReference>
<dbReference type="CDD" id="cd16922">
    <property type="entry name" value="HATPase_EvgS-ArcB-TorS-like"/>
    <property type="match status" value="1"/>
</dbReference>
<dbReference type="EMBL" id="BAAAFG010000012">
    <property type="protein sequence ID" value="GAA0871958.1"/>
    <property type="molecule type" value="Genomic_DNA"/>
</dbReference>
<dbReference type="SUPFAM" id="SSF52172">
    <property type="entry name" value="CheY-like"/>
    <property type="match status" value="1"/>
</dbReference>
<dbReference type="RefSeq" id="WP_343764773.1">
    <property type="nucleotide sequence ID" value="NZ_BAAAFG010000012.1"/>
</dbReference>
<evidence type="ECO:0000259" key="9">
    <source>
        <dbReference type="PROSITE" id="PS50110"/>
    </source>
</evidence>
<dbReference type="SUPFAM" id="SSF47226">
    <property type="entry name" value="Histidine-containing phosphotransfer domain, HPT domain"/>
    <property type="match status" value="1"/>
</dbReference>
<keyword evidence="4" id="KW-0808">Transferase</keyword>
<dbReference type="PANTHER" id="PTHR43047">
    <property type="entry name" value="TWO-COMPONENT HISTIDINE PROTEIN KINASE"/>
    <property type="match status" value="1"/>
</dbReference>
<evidence type="ECO:0000259" key="8">
    <source>
        <dbReference type="PROSITE" id="PS50109"/>
    </source>
</evidence>
<evidence type="ECO:0000256" key="1">
    <source>
        <dbReference type="ARBA" id="ARBA00000085"/>
    </source>
</evidence>
<comment type="catalytic activity">
    <reaction evidence="1">
        <text>ATP + protein L-histidine = ADP + protein N-phospho-L-histidine.</text>
        <dbReference type="EC" id="2.7.13.3"/>
    </reaction>
</comment>
<keyword evidence="5" id="KW-0418">Kinase</keyword>
<protein>
    <recommendedName>
        <fullName evidence="2">histidine kinase</fullName>
        <ecNumber evidence="2">2.7.13.3</ecNumber>
    </recommendedName>
</protein>
<keyword evidence="7" id="KW-0472">Membrane</keyword>
<feature type="transmembrane region" description="Helical" evidence="7">
    <location>
        <begin position="12"/>
        <end position="31"/>
    </location>
</feature>
<dbReference type="CDD" id="cd17546">
    <property type="entry name" value="REC_hyHK_CKI1_RcsC-like"/>
    <property type="match status" value="1"/>
</dbReference>
<dbReference type="SMART" id="SM00387">
    <property type="entry name" value="HATPase_c"/>
    <property type="match status" value="1"/>
</dbReference>
<dbReference type="CDD" id="cd00082">
    <property type="entry name" value="HisKA"/>
    <property type="match status" value="1"/>
</dbReference>
<feature type="modified residue" description="4-aspartylphosphate" evidence="6">
    <location>
        <position position="616"/>
    </location>
</feature>
<keyword evidence="3 6" id="KW-0597">Phosphoprotein</keyword>
<feature type="domain" description="Response regulatory" evidence="9">
    <location>
        <begin position="567"/>
        <end position="684"/>
    </location>
</feature>
<feature type="transmembrane region" description="Helical" evidence="7">
    <location>
        <begin position="277"/>
        <end position="296"/>
    </location>
</feature>
<organism evidence="10 11">
    <name type="scientific">Gangjinia marincola</name>
    <dbReference type="NCBI Taxonomy" id="578463"/>
    <lineage>
        <taxon>Bacteria</taxon>
        <taxon>Pseudomonadati</taxon>
        <taxon>Bacteroidota</taxon>
        <taxon>Flavobacteriia</taxon>
        <taxon>Flavobacteriales</taxon>
        <taxon>Flavobacteriaceae</taxon>
        <taxon>Gangjinia</taxon>
    </lineage>
</organism>
<dbReference type="InterPro" id="IPR004358">
    <property type="entry name" value="Sig_transdc_His_kin-like_C"/>
</dbReference>
<dbReference type="PROSITE" id="PS50109">
    <property type="entry name" value="HIS_KIN"/>
    <property type="match status" value="1"/>
</dbReference>
<reference evidence="11" key="1">
    <citation type="journal article" date="2019" name="Int. J. Syst. Evol. Microbiol.">
        <title>The Global Catalogue of Microorganisms (GCM) 10K type strain sequencing project: providing services to taxonomists for standard genome sequencing and annotation.</title>
        <authorList>
            <consortium name="The Broad Institute Genomics Platform"/>
            <consortium name="The Broad Institute Genome Sequencing Center for Infectious Disease"/>
            <person name="Wu L."/>
            <person name="Ma J."/>
        </authorList>
    </citation>
    <scope>NUCLEOTIDE SEQUENCE [LARGE SCALE GENOMIC DNA]</scope>
    <source>
        <strain evidence="11">JCM 16082</strain>
    </source>
</reference>
<dbReference type="Pfam" id="PF02518">
    <property type="entry name" value="HATPase_c"/>
    <property type="match status" value="1"/>
</dbReference>
<dbReference type="InterPro" id="IPR003594">
    <property type="entry name" value="HATPase_dom"/>
</dbReference>
<evidence type="ECO:0000256" key="4">
    <source>
        <dbReference type="ARBA" id="ARBA00022679"/>
    </source>
</evidence>
<evidence type="ECO:0000256" key="3">
    <source>
        <dbReference type="ARBA" id="ARBA00022553"/>
    </source>
</evidence>
<evidence type="ECO:0000256" key="5">
    <source>
        <dbReference type="ARBA" id="ARBA00022777"/>
    </source>
</evidence>
<gene>
    <name evidence="10" type="ORF">GCM10009117_11040</name>
</gene>
<name>A0ABP3XUR5_9FLAO</name>
<dbReference type="SMART" id="SM00388">
    <property type="entry name" value="HisKA"/>
    <property type="match status" value="1"/>
</dbReference>
<dbReference type="Proteomes" id="UP001500507">
    <property type="component" value="Unassembled WGS sequence"/>
</dbReference>
<dbReference type="InterPro" id="IPR036890">
    <property type="entry name" value="HATPase_C_sf"/>
</dbReference>
<evidence type="ECO:0000313" key="10">
    <source>
        <dbReference type="EMBL" id="GAA0871958.1"/>
    </source>
</evidence>
<dbReference type="EC" id="2.7.13.3" evidence="2"/>
<keyword evidence="7" id="KW-0812">Transmembrane</keyword>
<dbReference type="GO" id="GO:0005524">
    <property type="term" value="F:ATP binding"/>
    <property type="evidence" value="ECO:0007669"/>
    <property type="project" value="UniProtKB-KW"/>
</dbReference>
<dbReference type="Pfam" id="PF00512">
    <property type="entry name" value="HisKA"/>
    <property type="match status" value="1"/>
</dbReference>
<keyword evidence="11" id="KW-1185">Reference proteome</keyword>
<sequence>MTALTNKITLKVILSYFALTLLVVVVGYIVYGEFTNFVEIQQKDTQEKNHVLRFGKLLTYMYESEGLARTAQQSDNPGVISLYEAKKDSITKEIELLKQIIQDSAQRQRLDSIAILIDQKAENITALQRIRNDKGSEVTLQRAINQLSSIESTLGRLTLEDYTKDPEKLSPRIRDLLEERIAIYNKYIPRDSTNSVDQSTLDSIVTVSRNVLQSIQQEVAQERQELIFEERKLQQKDVIISEQLREIIADFEQEFLQTARTVGLEQKSIQRKSVDTIIYAAILAAILVIIFSVLIVNDFWNTQRYRVKAEKTSEYNQKLLKNREQLISMVSHDLKTPLGTISGYSELLNESALAIKDHYYVDRIKKASHYVNQLVDDLMDYSKLEAHKITIEKVPFHLGDLIKDVIDQYSDIHPERSVEIILHIDDVSGQRLVGDPFRIRQILSNLIGNAVKFTSEGSIWVSAKLNKNKDLVTIEIKDTGIGIQSEKQTLIFEEFTQAEESIEKQYGGSGLGLTISKKLVTLLNGTLSLTSKVGVGSTFTVILPAQLEEPHLSKDQPDSAPDSATISAVLIDDDEALLELITILMNRENIKVHPFNSGAKAVQHIKDLNYNLILTDIQLPDFNGFHIAEQLKNSPDFNYIGQPIIAMTGRQNIDESSYLDAGFSAVLKKPFSAIHLQQVVKRALYPGTNTPHAYSNGNISMDTAITDFIHDPEDEKYVRSLFKTSSTKDLKELHSAVINDDQKTVSAKLHKMRTMYLQVNATDLVDLLDRLDQTTNVKKQLTLTKKMIKKNTVLFKTSLKS</sequence>
<dbReference type="SUPFAM" id="SSF55874">
    <property type="entry name" value="ATPase domain of HSP90 chaperone/DNA topoisomerase II/histidine kinase"/>
    <property type="match status" value="1"/>
</dbReference>